<name>J9GLV5_9ZZZZ</name>
<protein>
    <submittedName>
        <fullName evidence="1">Uncharacterized protein</fullName>
    </submittedName>
</protein>
<proteinExistence type="predicted"/>
<evidence type="ECO:0000313" key="1">
    <source>
        <dbReference type="EMBL" id="EJX03178.1"/>
    </source>
</evidence>
<sequence>MEVAERALNTLVDNPESIQIKGINKAEPIFGKEYVNPHEKAALSMHLMKYGQKLMEETDFLQKPGREADGNREQLTRQLDAMTTLRTLIAYEDRTEAKSRKGKTAKPFNGWKVKIDFEAKTLQGKPYHSEYWFILDKEAEIVVKSFEIPLL</sequence>
<gene>
    <name evidence="1" type="ORF">EVA_08716</name>
</gene>
<comment type="caution">
    <text evidence="1">The sequence shown here is derived from an EMBL/GenBank/DDBJ whole genome shotgun (WGS) entry which is preliminary data.</text>
</comment>
<reference evidence="1" key="1">
    <citation type="journal article" date="2012" name="PLoS ONE">
        <title>Gene sets for utilization of primary and secondary nutrition supplies in the distal gut of endangered iberian lynx.</title>
        <authorList>
            <person name="Alcaide M."/>
            <person name="Messina E."/>
            <person name="Richter M."/>
            <person name="Bargiela R."/>
            <person name="Peplies J."/>
            <person name="Huws S.A."/>
            <person name="Newbold C.J."/>
            <person name="Golyshin P.N."/>
            <person name="Simon M.A."/>
            <person name="Lopez G."/>
            <person name="Yakimov M.M."/>
            <person name="Ferrer M."/>
        </authorList>
    </citation>
    <scope>NUCLEOTIDE SEQUENCE</scope>
</reference>
<dbReference type="EMBL" id="AMCI01002268">
    <property type="protein sequence ID" value="EJX03178.1"/>
    <property type="molecule type" value="Genomic_DNA"/>
</dbReference>
<organism evidence="1">
    <name type="scientific">gut metagenome</name>
    <dbReference type="NCBI Taxonomy" id="749906"/>
    <lineage>
        <taxon>unclassified sequences</taxon>
        <taxon>metagenomes</taxon>
        <taxon>organismal metagenomes</taxon>
    </lineage>
</organism>
<dbReference type="AlphaFoldDB" id="J9GLV5"/>
<accession>J9GLV5</accession>